<gene>
    <name evidence="7" type="ORF">FQP86_02040</name>
</gene>
<keyword evidence="8" id="KW-1185">Reference proteome</keyword>
<dbReference type="Proteomes" id="UP000319941">
    <property type="component" value="Unassembled WGS sequence"/>
</dbReference>
<feature type="transmembrane region" description="Helical" evidence="6">
    <location>
        <begin position="262"/>
        <end position="283"/>
    </location>
</feature>
<accession>A0A558HXK6</accession>
<comment type="subcellular location">
    <subcellularLocation>
        <location evidence="1">Membrane</location>
        <topology evidence="1">Multi-pass membrane protein</topology>
    </subcellularLocation>
</comment>
<feature type="transmembrane region" description="Helical" evidence="6">
    <location>
        <begin position="391"/>
        <end position="408"/>
    </location>
</feature>
<dbReference type="PANTHER" id="PTHR12778:SF10">
    <property type="entry name" value="MAJOR FACILITATOR SUPERFAMILY DOMAIN-CONTAINING PROTEIN 3"/>
    <property type="match status" value="1"/>
</dbReference>
<dbReference type="STRING" id="553385.GCA_000591415_01844"/>
<protein>
    <submittedName>
        <fullName evidence="7">AmpG family muropeptide MFS transporter</fullName>
    </submittedName>
</protein>
<proteinExistence type="predicted"/>
<dbReference type="RefSeq" id="WP_144726435.1">
    <property type="nucleotide sequence ID" value="NZ_CAWOWR010000001.1"/>
</dbReference>
<evidence type="ECO:0000313" key="8">
    <source>
        <dbReference type="Proteomes" id="UP000319941"/>
    </source>
</evidence>
<reference evidence="7 8" key="1">
    <citation type="submission" date="2019-07" db="EMBL/GenBank/DDBJ databases">
        <title>Diversity of Bacteria from Kongsfjorden, Arctic.</title>
        <authorList>
            <person name="Yu Y."/>
        </authorList>
    </citation>
    <scope>NUCLEOTIDE SEQUENCE [LARGE SCALE GENOMIC DNA]</scope>
    <source>
        <strain evidence="7 8">SM1923</strain>
    </source>
</reference>
<keyword evidence="2" id="KW-0813">Transport</keyword>
<feature type="transmembrane region" description="Helical" evidence="6">
    <location>
        <begin position="144"/>
        <end position="165"/>
    </location>
</feature>
<dbReference type="GO" id="GO:0022857">
    <property type="term" value="F:transmembrane transporter activity"/>
    <property type="evidence" value="ECO:0007669"/>
    <property type="project" value="InterPro"/>
</dbReference>
<keyword evidence="3 6" id="KW-0812">Transmembrane</keyword>
<keyword evidence="5 6" id="KW-0472">Membrane</keyword>
<evidence type="ECO:0000256" key="3">
    <source>
        <dbReference type="ARBA" id="ARBA00022692"/>
    </source>
</evidence>
<evidence type="ECO:0000256" key="5">
    <source>
        <dbReference type="ARBA" id="ARBA00023136"/>
    </source>
</evidence>
<dbReference type="CDD" id="cd17486">
    <property type="entry name" value="MFS_AmpG_like"/>
    <property type="match status" value="1"/>
</dbReference>
<feature type="transmembrane region" description="Helical" evidence="6">
    <location>
        <begin position="211"/>
        <end position="231"/>
    </location>
</feature>
<dbReference type="OrthoDB" id="9787815at2"/>
<feature type="transmembrane region" description="Helical" evidence="6">
    <location>
        <begin position="82"/>
        <end position="99"/>
    </location>
</feature>
<feature type="transmembrane region" description="Helical" evidence="6">
    <location>
        <begin position="185"/>
        <end position="205"/>
    </location>
</feature>
<feature type="transmembrane region" description="Helical" evidence="6">
    <location>
        <begin position="420"/>
        <end position="437"/>
    </location>
</feature>
<dbReference type="InterPro" id="IPR004752">
    <property type="entry name" value="AmpG_permease/AT-1"/>
</dbReference>
<feature type="transmembrane region" description="Helical" evidence="6">
    <location>
        <begin position="120"/>
        <end position="138"/>
    </location>
</feature>
<dbReference type="PANTHER" id="PTHR12778">
    <property type="entry name" value="SOLUTE CARRIER FAMILY 33 ACETYL-COA TRANSPORTER -RELATED"/>
    <property type="match status" value="1"/>
</dbReference>
<organism evidence="7 8">
    <name type="scientific">Cobetia crustatorum</name>
    <dbReference type="NCBI Taxonomy" id="553385"/>
    <lineage>
        <taxon>Bacteria</taxon>
        <taxon>Pseudomonadati</taxon>
        <taxon>Pseudomonadota</taxon>
        <taxon>Gammaproteobacteria</taxon>
        <taxon>Oceanospirillales</taxon>
        <taxon>Halomonadaceae</taxon>
        <taxon>Cobetia</taxon>
    </lineage>
</organism>
<feature type="transmembrane region" description="Helical" evidence="6">
    <location>
        <begin position="53"/>
        <end position="76"/>
    </location>
</feature>
<feature type="transmembrane region" description="Helical" evidence="6">
    <location>
        <begin position="353"/>
        <end position="379"/>
    </location>
</feature>
<comment type="caution">
    <text evidence="7">The sequence shown here is derived from an EMBL/GenBank/DDBJ whole genome shotgun (WGS) entry which is preliminary data.</text>
</comment>
<dbReference type="Gene3D" id="1.20.1250.20">
    <property type="entry name" value="MFS general substrate transporter like domains"/>
    <property type="match status" value="1"/>
</dbReference>
<dbReference type="AlphaFoldDB" id="A0A558HXK6"/>
<evidence type="ECO:0000256" key="2">
    <source>
        <dbReference type="ARBA" id="ARBA00022448"/>
    </source>
</evidence>
<dbReference type="GO" id="GO:0016020">
    <property type="term" value="C:membrane"/>
    <property type="evidence" value="ECO:0007669"/>
    <property type="project" value="UniProtKB-SubCell"/>
</dbReference>
<dbReference type="InterPro" id="IPR011701">
    <property type="entry name" value="MFS"/>
</dbReference>
<dbReference type="Pfam" id="PF07690">
    <property type="entry name" value="MFS_1"/>
    <property type="match status" value="1"/>
</dbReference>
<sequence length="458" mass="49612">MALADRQCDNPATEGTRDHFIETSRVACAVTLSARTGKALTSKDLRLLAGRHGITFLMGFASGLPLLLTGSVLQAWMTDAGVALDAVGLLALVGLPYTLKFLWAPLLDRIMPPVLGRRRGWLMIAQLALTALIALLALQDPHMAPLTMGAIALAVSFFSATQDIVIDAYRREHLPDHELGLGSSFYVYGYRIGMLLASAGGLVLADLIGFRITYLIMAGALGACMLVTLLAPEPKAHAAPRAHHLHEILWDPIRHFMKRDGAIWLLLFILLYKLGDSVAGNLTTPFYKDIGFTNAQIGTTVKLFGLWPLLAGTFFGGLMIMRIGIYRALWWFGLLQMISTAGFVWLHHVGNSLPWLASVVAFENLAAGMGSAAFIAFMGALTDKRFTAGQYAMLSSIMGLPRVVIAAPSGYLAEAAGWDSFFWICTLAAIPGLLLLLRFRHWGAMLATPHKSPAIPAE</sequence>
<feature type="transmembrane region" description="Helical" evidence="6">
    <location>
        <begin position="303"/>
        <end position="321"/>
    </location>
</feature>
<evidence type="ECO:0000313" key="7">
    <source>
        <dbReference type="EMBL" id="TVU73872.1"/>
    </source>
</evidence>
<evidence type="ECO:0000256" key="4">
    <source>
        <dbReference type="ARBA" id="ARBA00022989"/>
    </source>
</evidence>
<dbReference type="SUPFAM" id="SSF103473">
    <property type="entry name" value="MFS general substrate transporter"/>
    <property type="match status" value="1"/>
</dbReference>
<dbReference type="InterPro" id="IPR036259">
    <property type="entry name" value="MFS_trans_sf"/>
</dbReference>
<keyword evidence="4 6" id="KW-1133">Transmembrane helix</keyword>
<name>A0A558HXK6_9GAMM</name>
<dbReference type="NCBIfam" id="TIGR00901">
    <property type="entry name" value="2A0125"/>
    <property type="match status" value="1"/>
</dbReference>
<feature type="transmembrane region" description="Helical" evidence="6">
    <location>
        <begin position="328"/>
        <end position="347"/>
    </location>
</feature>
<evidence type="ECO:0000256" key="6">
    <source>
        <dbReference type="SAM" id="Phobius"/>
    </source>
</evidence>
<dbReference type="EMBL" id="VNFH01000001">
    <property type="protein sequence ID" value="TVU73872.1"/>
    <property type="molecule type" value="Genomic_DNA"/>
</dbReference>
<evidence type="ECO:0000256" key="1">
    <source>
        <dbReference type="ARBA" id="ARBA00004141"/>
    </source>
</evidence>